<gene>
    <name evidence="1" type="ORF">LCGC14_0958920</name>
</gene>
<evidence type="ECO:0000313" key="1">
    <source>
        <dbReference type="EMBL" id="KKN18124.1"/>
    </source>
</evidence>
<protein>
    <submittedName>
        <fullName evidence="1">Uncharacterized protein</fullName>
    </submittedName>
</protein>
<sequence>MTFTSRDYTPISVVVGKTNEEIEETLIHEHAEQTNFKKISKKDMENKIHEVLEVLGVDRREGKKVGEYNVELLQQFITIFNLNEDGEKI</sequence>
<comment type="caution">
    <text evidence="1">The sequence shown here is derived from an EMBL/GenBank/DDBJ whole genome shotgun (WGS) entry which is preliminary data.</text>
</comment>
<dbReference type="AlphaFoldDB" id="A0A0F9NJQ0"/>
<reference evidence="1" key="1">
    <citation type="journal article" date="2015" name="Nature">
        <title>Complex archaea that bridge the gap between prokaryotes and eukaryotes.</title>
        <authorList>
            <person name="Spang A."/>
            <person name="Saw J.H."/>
            <person name="Jorgensen S.L."/>
            <person name="Zaremba-Niedzwiedzka K."/>
            <person name="Martijn J."/>
            <person name="Lind A.E."/>
            <person name="van Eijk R."/>
            <person name="Schleper C."/>
            <person name="Guy L."/>
            <person name="Ettema T.J."/>
        </authorList>
    </citation>
    <scope>NUCLEOTIDE SEQUENCE</scope>
</reference>
<organism evidence="1">
    <name type="scientific">marine sediment metagenome</name>
    <dbReference type="NCBI Taxonomy" id="412755"/>
    <lineage>
        <taxon>unclassified sequences</taxon>
        <taxon>metagenomes</taxon>
        <taxon>ecological metagenomes</taxon>
    </lineage>
</organism>
<dbReference type="EMBL" id="LAZR01003457">
    <property type="protein sequence ID" value="KKN18124.1"/>
    <property type="molecule type" value="Genomic_DNA"/>
</dbReference>
<accession>A0A0F9NJQ0</accession>
<proteinExistence type="predicted"/>
<name>A0A0F9NJQ0_9ZZZZ</name>